<evidence type="ECO:0000256" key="1">
    <source>
        <dbReference type="ARBA" id="ARBA00008023"/>
    </source>
</evidence>
<comment type="catalytic activity">
    <reaction evidence="10">
        <text>ITP + H2O = IMP + diphosphate + H(+)</text>
        <dbReference type="Rhea" id="RHEA:29399"/>
        <dbReference type="ChEBI" id="CHEBI:15377"/>
        <dbReference type="ChEBI" id="CHEBI:15378"/>
        <dbReference type="ChEBI" id="CHEBI:33019"/>
        <dbReference type="ChEBI" id="CHEBI:58053"/>
        <dbReference type="ChEBI" id="CHEBI:61402"/>
        <dbReference type="EC" id="3.6.1.66"/>
    </reaction>
</comment>
<comment type="subunit">
    <text evidence="2 10">Homodimer.</text>
</comment>
<dbReference type="GO" id="GO:0009146">
    <property type="term" value="P:purine nucleoside triphosphate catabolic process"/>
    <property type="evidence" value="ECO:0007669"/>
    <property type="project" value="UniProtKB-UniRule"/>
</dbReference>
<comment type="caution">
    <text evidence="12">The sequence shown here is derived from an EMBL/GenBank/DDBJ whole genome shotgun (WGS) entry which is preliminary data.</text>
</comment>
<feature type="active site" description="Proton acceptor" evidence="10">
    <location>
        <position position="71"/>
    </location>
</feature>
<dbReference type="PANTHER" id="PTHR11067">
    <property type="entry name" value="INOSINE TRIPHOSPHATE PYROPHOSPHATASE/HAM1 PROTEIN"/>
    <property type="match status" value="1"/>
</dbReference>
<dbReference type="GO" id="GO:0005829">
    <property type="term" value="C:cytosol"/>
    <property type="evidence" value="ECO:0007669"/>
    <property type="project" value="TreeGrafter"/>
</dbReference>
<keyword evidence="4 10" id="KW-0547">Nucleotide-binding</keyword>
<dbReference type="InterPro" id="IPR020922">
    <property type="entry name" value="dITP/XTP_pyrophosphatase"/>
</dbReference>
<dbReference type="GO" id="GO:0046872">
    <property type="term" value="F:metal ion binding"/>
    <property type="evidence" value="ECO:0007669"/>
    <property type="project" value="UniProtKB-KW"/>
</dbReference>
<evidence type="ECO:0000256" key="11">
    <source>
        <dbReference type="RuleBase" id="RU003781"/>
    </source>
</evidence>
<evidence type="ECO:0000256" key="4">
    <source>
        <dbReference type="ARBA" id="ARBA00022741"/>
    </source>
</evidence>
<organism evidence="12 13">
    <name type="scientific">Paraliobacillus ryukyuensis</name>
    <dbReference type="NCBI Taxonomy" id="200904"/>
    <lineage>
        <taxon>Bacteria</taxon>
        <taxon>Bacillati</taxon>
        <taxon>Bacillota</taxon>
        <taxon>Bacilli</taxon>
        <taxon>Bacillales</taxon>
        <taxon>Bacillaceae</taxon>
        <taxon>Paraliobacillus</taxon>
    </lineage>
</organism>
<comment type="catalytic activity">
    <reaction evidence="9 10">
        <text>XTP + H2O = XMP + diphosphate + H(+)</text>
        <dbReference type="Rhea" id="RHEA:28610"/>
        <dbReference type="ChEBI" id="CHEBI:15377"/>
        <dbReference type="ChEBI" id="CHEBI:15378"/>
        <dbReference type="ChEBI" id="CHEBI:33019"/>
        <dbReference type="ChEBI" id="CHEBI:57464"/>
        <dbReference type="ChEBI" id="CHEBI:61314"/>
        <dbReference type="EC" id="3.6.1.66"/>
    </reaction>
</comment>
<dbReference type="NCBIfam" id="TIGR00042">
    <property type="entry name" value="RdgB/HAM1 family non-canonical purine NTP pyrophosphatase"/>
    <property type="match status" value="1"/>
</dbReference>
<dbReference type="HAMAP" id="MF_01405">
    <property type="entry name" value="Non_canon_purine_NTPase"/>
    <property type="match status" value="1"/>
</dbReference>
<keyword evidence="7 10" id="KW-0546">Nucleotide metabolism</keyword>
<dbReference type="Gene3D" id="3.90.950.10">
    <property type="match status" value="1"/>
</dbReference>
<dbReference type="Pfam" id="PF01725">
    <property type="entry name" value="Ham1p_like"/>
    <property type="match status" value="1"/>
</dbReference>
<dbReference type="STRING" id="200904.GCA_900168775_02325"/>
<dbReference type="InterPro" id="IPR002637">
    <property type="entry name" value="RdgB/HAM1"/>
</dbReference>
<evidence type="ECO:0000256" key="8">
    <source>
        <dbReference type="ARBA" id="ARBA00051875"/>
    </source>
</evidence>
<accession>A0A366EAQ3</accession>
<dbReference type="RefSeq" id="WP_079708333.1">
    <property type="nucleotide sequence ID" value="NZ_BAABQN010000003.1"/>
</dbReference>
<keyword evidence="3 10" id="KW-0479">Metal-binding</keyword>
<dbReference type="FunFam" id="3.90.950.10:FF:000001">
    <property type="entry name" value="dITP/XTP pyrophosphatase"/>
    <property type="match status" value="1"/>
</dbReference>
<keyword evidence="6 10" id="KW-0460">Magnesium</keyword>
<comment type="similarity">
    <text evidence="1 10 11">Belongs to the HAM1 NTPase family.</text>
</comment>
<evidence type="ECO:0000256" key="6">
    <source>
        <dbReference type="ARBA" id="ARBA00022842"/>
    </source>
</evidence>
<dbReference type="InterPro" id="IPR029001">
    <property type="entry name" value="ITPase-like_fam"/>
</dbReference>
<name>A0A366EAQ3_9BACI</name>
<dbReference type="SUPFAM" id="SSF52972">
    <property type="entry name" value="ITPase-like"/>
    <property type="match status" value="1"/>
</dbReference>
<reference evidence="12 13" key="1">
    <citation type="submission" date="2018-06" db="EMBL/GenBank/DDBJ databases">
        <title>Genomic Encyclopedia of Type Strains, Phase IV (KMG-IV): sequencing the most valuable type-strain genomes for metagenomic binning, comparative biology and taxonomic classification.</title>
        <authorList>
            <person name="Goeker M."/>
        </authorList>
    </citation>
    <scope>NUCLEOTIDE SEQUENCE [LARGE SCALE GENOMIC DNA]</scope>
    <source>
        <strain evidence="12 13">DSM 15140</strain>
    </source>
</reference>
<dbReference type="EMBL" id="QNRI01000004">
    <property type="protein sequence ID" value="RBO99463.1"/>
    <property type="molecule type" value="Genomic_DNA"/>
</dbReference>
<feature type="binding site" evidence="10">
    <location>
        <begin position="8"/>
        <end position="13"/>
    </location>
    <ligand>
        <name>substrate</name>
    </ligand>
</feature>
<evidence type="ECO:0000256" key="5">
    <source>
        <dbReference type="ARBA" id="ARBA00022801"/>
    </source>
</evidence>
<dbReference type="AlphaFoldDB" id="A0A366EAQ3"/>
<feature type="binding site" evidence="10">
    <location>
        <position position="72"/>
    </location>
    <ligand>
        <name>substrate</name>
    </ligand>
</feature>
<dbReference type="OrthoDB" id="9807456at2"/>
<evidence type="ECO:0000313" key="13">
    <source>
        <dbReference type="Proteomes" id="UP000252254"/>
    </source>
</evidence>
<dbReference type="GO" id="GO:0009117">
    <property type="term" value="P:nucleotide metabolic process"/>
    <property type="evidence" value="ECO:0007669"/>
    <property type="project" value="UniProtKB-KW"/>
</dbReference>
<evidence type="ECO:0000256" key="9">
    <source>
        <dbReference type="ARBA" id="ARBA00052017"/>
    </source>
</evidence>
<dbReference type="GO" id="GO:0036220">
    <property type="term" value="F:ITP diphosphatase activity"/>
    <property type="evidence" value="ECO:0007669"/>
    <property type="project" value="UniProtKB-UniRule"/>
</dbReference>
<evidence type="ECO:0000256" key="7">
    <source>
        <dbReference type="ARBA" id="ARBA00023080"/>
    </source>
</evidence>
<comment type="cofactor">
    <cofactor evidence="10">
        <name>Mg(2+)</name>
        <dbReference type="ChEBI" id="CHEBI:18420"/>
    </cofactor>
    <text evidence="10">Binds 1 Mg(2+) ion per subunit.</text>
</comment>
<comment type="function">
    <text evidence="10">Pyrophosphatase that catalyzes the hydrolysis of nucleoside triphosphates to their monophosphate derivatives, with a high preference for the non-canonical purine nucleotides XTP (xanthosine triphosphate), dITP (deoxyinosine triphosphate) and ITP. Seems to function as a house-cleaning enzyme that removes non-canonical purine nucleotides from the nucleotide pool, thus preventing their incorporation into DNA/RNA and avoiding chromosomal lesions.</text>
</comment>
<feature type="binding site" evidence="10">
    <location>
        <position position="177"/>
    </location>
    <ligand>
        <name>substrate</name>
    </ligand>
</feature>
<evidence type="ECO:0000256" key="3">
    <source>
        <dbReference type="ARBA" id="ARBA00022723"/>
    </source>
</evidence>
<dbReference type="GO" id="GO:0017111">
    <property type="term" value="F:ribonucleoside triphosphate phosphatase activity"/>
    <property type="evidence" value="ECO:0007669"/>
    <property type="project" value="InterPro"/>
</dbReference>
<comment type="catalytic activity">
    <reaction evidence="8 10">
        <text>dITP + H2O = dIMP + diphosphate + H(+)</text>
        <dbReference type="Rhea" id="RHEA:28342"/>
        <dbReference type="ChEBI" id="CHEBI:15377"/>
        <dbReference type="ChEBI" id="CHEBI:15378"/>
        <dbReference type="ChEBI" id="CHEBI:33019"/>
        <dbReference type="ChEBI" id="CHEBI:61194"/>
        <dbReference type="ChEBI" id="CHEBI:61382"/>
        <dbReference type="EC" id="3.6.1.66"/>
    </reaction>
</comment>
<feature type="binding site" evidence="10">
    <location>
        <position position="71"/>
    </location>
    <ligand>
        <name>Mg(2+)</name>
        <dbReference type="ChEBI" id="CHEBI:18420"/>
    </ligand>
</feature>
<feature type="binding site" evidence="10">
    <location>
        <position position="42"/>
    </location>
    <ligand>
        <name>Mg(2+)</name>
        <dbReference type="ChEBI" id="CHEBI:18420"/>
    </ligand>
</feature>
<dbReference type="Proteomes" id="UP000252254">
    <property type="component" value="Unassembled WGS sequence"/>
</dbReference>
<dbReference type="NCBIfam" id="NF011397">
    <property type="entry name" value="PRK14822.1"/>
    <property type="match status" value="1"/>
</dbReference>
<dbReference type="GO" id="GO:0036222">
    <property type="term" value="F:XTP diphosphatase activity"/>
    <property type="evidence" value="ECO:0007669"/>
    <property type="project" value="UniProtKB-UniRule"/>
</dbReference>
<feature type="binding site" evidence="10">
    <location>
        <begin position="154"/>
        <end position="157"/>
    </location>
    <ligand>
        <name>substrate</name>
    </ligand>
</feature>
<evidence type="ECO:0000256" key="2">
    <source>
        <dbReference type="ARBA" id="ARBA00011738"/>
    </source>
</evidence>
<protein>
    <recommendedName>
        <fullName evidence="10">dITP/XTP pyrophosphatase</fullName>
        <ecNumber evidence="10">3.6.1.66</ecNumber>
    </recommendedName>
    <alternativeName>
        <fullName evidence="10">Non-canonical purine NTP pyrophosphatase</fullName>
    </alternativeName>
    <alternativeName>
        <fullName evidence="10">Non-standard purine NTP pyrophosphatase</fullName>
    </alternativeName>
    <alternativeName>
        <fullName evidence="10">Nucleoside-triphosphate diphosphatase</fullName>
    </alternativeName>
    <alternativeName>
        <fullName evidence="10">Nucleoside-triphosphate pyrophosphatase</fullName>
        <shortName evidence="10">NTPase</shortName>
    </alternativeName>
</protein>
<proteinExistence type="inferred from homology"/>
<dbReference type="EC" id="3.6.1.66" evidence="10"/>
<dbReference type="CDD" id="cd00515">
    <property type="entry name" value="HAM1"/>
    <property type="match status" value="1"/>
</dbReference>
<dbReference type="GO" id="GO:0000166">
    <property type="term" value="F:nucleotide binding"/>
    <property type="evidence" value="ECO:0007669"/>
    <property type="project" value="UniProtKB-KW"/>
</dbReference>
<evidence type="ECO:0000313" key="12">
    <source>
        <dbReference type="EMBL" id="RBO99463.1"/>
    </source>
</evidence>
<feature type="binding site" evidence="10">
    <location>
        <begin position="182"/>
        <end position="183"/>
    </location>
    <ligand>
        <name>substrate</name>
    </ligand>
</feature>
<gene>
    <name evidence="12" type="ORF">DES48_104136</name>
</gene>
<sequence>MKKWLIATKNKGKAKDFKLLFEKHGIEVISLLDLEEPIEDVEETGMTFEENATLKAETISKKLAMPVLADDSGLEIDFLDGRPGVYSARYAGEDKNDHNNLHKVLTEMKRAPDEKRTARFVCVLAVARPGKETITKRGICEGTITREPIGTNGFGYDPIFQPNGMTKTMAELSPSEKNNISHRGNALDKLENWVKGQ</sequence>
<evidence type="ECO:0000256" key="10">
    <source>
        <dbReference type="HAMAP-Rule" id="MF_01405"/>
    </source>
</evidence>
<dbReference type="PANTHER" id="PTHR11067:SF9">
    <property type="entry name" value="INOSINE TRIPHOSPHATE PYROPHOSPHATASE"/>
    <property type="match status" value="1"/>
</dbReference>
<keyword evidence="5 10" id="KW-0378">Hydrolase</keyword>
<dbReference type="GO" id="GO:0035870">
    <property type="term" value="F:dITP diphosphatase activity"/>
    <property type="evidence" value="ECO:0007669"/>
    <property type="project" value="UniProtKB-UniRule"/>
</dbReference>
<keyword evidence="13" id="KW-1185">Reference proteome</keyword>